<dbReference type="AlphaFoldDB" id="A0A9Q2NKS5"/>
<dbReference type="RefSeq" id="WP_156025974.1">
    <property type="nucleotide sequence ID" value="NZ_JAJNGX010000006.1"/>
</dbReference>
<dbReference type="Proteomes" id="UP000809337">
    <property type="component" value="Unassembled WGS sequence"/>
</dbReference>
<gene>
    <name evidence="1" type="ORF">JQX14_11520</name>
</gene>
<comment type="caution">
    <text evidence="1">The sequence shown here is derived from an EMBL/GenBank/DDBJ whole genome shotgun (WGS) entry which is preliminary data.</text>
</comment>
<evidence type="ECO:0000313" key="2">
    <source>
        <dbReference type="Proteomes" id="UP000809337"/>
    </source>
</evidence>
<dbReference type="EMBL" id="JAFBWN010000006">
    <property type="protein sequence ID" value="MBM2355173.1"/>
    <property type="molecule type" value="Genomic_DNA"/>
</dbReference>
<proteinExistence type="predicted"/>
<reference evidence="1" key="1">
    <citation type="submission" date="2021-01" db="EMBL/GenBank/DDBJ databases">
        <title>Diatom-associated Roseobacters Show Island Model of Population Structure.</title>
        <authorList>
            <person name="Qu L."/>
            <person name="Feng X."/>
            <person name="Chen Y."/>
            <person name="Li L."/>
            <person name="Wang X."/>
            <person name="Hu Z."/>
            <person name="Wang H."/>
            <person name="Luo H."/>
        </authorList>
    </citation>
    <scope>NUCLEOTIDE SEQUENCE</scope>
    <source>
        <strain evidence="1">SM26-45</strain>
    </source>
</reference>
<name>A0A9Q2NKS5_9RHOB</name>
<evidence type="ECO:0000313" key="1">
    <source>
        <dbReference type="EMBL" id="MBM2355173.1"/>
    </source>
</evidence>
<sequence length="49" mass="5193">MKTFIMAIGLTVALTLGVVAVNLPKEQPETWLAALQVPAVQTSILTSVQ</sequence>
<accession>A0A9Q2NKS5</accession>
<organism evidence="1 2">
    <name type="scientific">Pseudosulfitobacter pseudonitzschiae</name>
    <dbReference type="NCBI Taxonomy" id="1402135"/>
    <lineage>
        <taxon>Bacteria</taxon>
        <taxon>Pseudomonadati</taxon>
        <taxon>Pseudomonadota</taxon>
        <taxon>Alphaproteobacteria</taxon>
        <taxon>Rhodobacterales</taxon>
        <taxon>Roseobacteraceae</taxon>
        <taxon>Pseudosulfitobacter</taxon>
    </lineage>
</organism>
<protein>
    <submittedName>
        <fullName evidence="1">Uncharacterized protein</fullName>
    </submittedName>
</protein>